<protein>
    <submittedName>
        <fullName evidence="1">Uncharacterized protein</fullName>
    </submittedName>
</protein>
<dbReference type="GeneID" id="55607724"/>
<evidence type="ECO:0000313" key="2">
    <source>
        <dbReference type="Proteomes" id="UP000241488"/>
    </source>
</evidence>
<dbReference type="RefSeq" id="YP_009837534.1">
    <property type="nucleotide sequence ID" value="NC_048700.1"/>
</dbReference>
<evidence type="ECO:0000313" key="1">
    <source>
        <dbReference type="EMBL" id="AVJ49002.1"/>
    </source>
</evidence>
<dbReference type="Proteomes" id="UP000241488">
    <property type="component" value="Segment"/>
</dbReference>
<name>A0A2P1CCM4_9CAUD</name>
<sequence>MNEPVRKGNLYRSPAPAAHAYLVMEVGIKTTTVINIRSGSEYLINRAALANEYELIGTLYNESSYKNR</sequence>
<reference evidence="2" key="1">
    <citation type="submission" date="2018-02" db="EMBL/GenBank/DDBJ databases">
        <title>Complete genome of Klebsiella pneumoniae Podoviridae bacteriophage KP8.</title>
        <authorList>
            <person name="Bokovaya O."/>
            <person name="Tikunov A."/>
            <person name="Morozova V."/>
        </authorList>
    </citation>
    <scope>NUCLEOTIDE SEQUENCE [LARGE SCALE GENOMIC DNA]</scope>
</reference>
<proteinExistence type="predicted"/>
<dbReference type="KEGG" id="vg:55607724"/>
<organism evidence="1 2">
    <name type="scientific">Klebsiella phage KP8</name>
    <dbReference type="NCBI Taxonomy" id="2099850"/>
    <lineage>
        <taxon>Viruses</taxon>
        <taxon>Duplodnaviria</taxon>
        <taxon>Heunggongvirae</taxon>
        <taxon>Uroviricota</taxon>
        <taxon>Caudoviricetes</taxon>
        <taxon>Schitoviridae</taxon>
        <taxon>Enquatrovirinae</taxon>
        <taxon>Kaypoctavirus</taxon>
        <taxon>Kaypoctavirus KP8</taxon>
    </lineage>
</organism>
<dbReference type="EMBL" id="MG922974">
    <property type="protein sequence ID" value="AVJ49002.1"/>
    <property type="molecule type" value="Genomic_DNA"/>
</dbReference>
<keyword evidence="2" id="KW-1185">Reference proteome</keyword>
<accession>A0A2P1CCM4</accession>